<dbReference type="GO" id="GO:0004792">
    <property type="term" value="F:thiosulfate-cyanide sulfurtransferase activity"/>
    <property type="evidence" value="ECO:0007669"/>
    <property type="project" value="TreeGrafter"/>
</dbReference>
<organism evidence="3 4">
    <name type="scientific">Qipengyuania flava</name>
    <dbReference type="NCBI Taxonomy" id="192812"/>
    <lineage>
        <taxon>Bacteria</taxon>
        <taxon>Pseudomonadati</taxon>
        <taxon>Pseudomonadota</taxon>
        <taxon>Alphaproteobacteria</taxon>
        <taxon>Sphingomonadales</taxon>
        <taxon>Erythrobacteraceae</taxon>
        <taxon>Qipengyuania</taxon>
    </lineage>
</organism>
<accession>A0A3T1CDW3</accession>
<dbReference type="Pfam" id="PF00899">
    <property type="entry name" value="ThiF"/>
    <property type="match status" value="1"/>
</dbReference>
<dbReference type="Gene3D" id="3.40.50.720">
    <property type="entry name" value="NAD(P)-binding Rossmann-like Domain"/>
    <property type="match status" value="1"/>
</dbReference>
<gene>
    <name evidence="3" type="ORF">EKJ_00030</name>
</gene>
<dbReference type="GO" id="GO:0016779">
    <property type="term" value="F:nucleotidyltransferase activity"/>
    <property type="evidence" value="ECO:0007669"/>
    <property type="project" value="TreeGrafter"/>
</dbReference>
<dbReference type="GO" id="GO:0008641">
    <property type="term" value="F:ubiquitin-like modifier activating enzyme activity"/>
    <property type="evidence" value="ECO:0007669"/>
    <property type="project" value="InterPro"/>
</dbReference>
<dbReference type="CDD" id="cd00757">
    <property type="entry name" value="ThiF_MoeB_HesA_family"/>
    <property type="match status" value="1"/>
</dbReference>
<evidence type="ECO:0000313" key="3">
    <source>
        <dbReference type="EMBL" id="BBI19156.1"/>
    </source>
</evidence>
<dbReference type="PANTHER" id="PTHR10953">
    <property type="entry name" value="UBIQUITIN-ACTIVATING ENZYME E1"/>
    <property type="match status" value="1"/>
</dbReference>
<dbReference type="PANTHER" id="PTHR10953:SF240">
    <property type="entry name" value="SULFUR CARRIER PROTEIN THIS ADENYLYLTRANSFERASE"/>
    <property type="match status" value="1"/>
</dbReference>
<name>A0A3T1CDW3_9SPHN</name>
<dbReference type="GO" id="GO:0005829">
    <property type="term" value="C:cytosol"/>
    <property type="evidence" value="ECO:0007669"/>
    <property type="project" value="TreeGrafter"/>
</dbReference>
<dbReference type="EMBL" id="AP019389">
    <property type="protein sequence ID" value="BBI19156.1"/>
    <property type="molecule type" value="Genomic_DNA"/>
</dbReference>
<protein>
    <submittedName>
        <fullName evidence="3">Thiamine biosynthesis protein ThiF</fullName>
    </submittedName>
</protein>
<reference evidence="3 4" key="1">
    <citation type="submission" date="2019-01" db="EMBL/GenBank/DDBJ databases">
        <title>Complete genome sequence of Erythrobacter flavus KJ5.</title>
        <authorList>
            <person name="Kanesaki Y."/>
            <person name="Brotosudarmo T."/>
            <person name="Moriuchi R."/>
            <person name="Awai K."/>
        </authorList>
    </citation>
    <scope>NUCLEOTIDE SEQUENCE [LARGE SCALE GENOMIC DNA]</scope>
    <source>
        <strain evidence="3 4">KJ5</strain>
    </source>
</reference>
<keyword evidence="4" id="KW-1185">Reference proteome</keyword>
<evidence type="ECO:0000259" key="2">
    <source>
        <dbReference type="Pfam" id="PF00899"/>
    </source>
</evidence>
<dbReference type="GO" id="GO:0008146">
    <property type="term" value="F:sulfotransferase activity"/>
    <property type="evidence" value="ECO:0007669"/>
    <property type="project" value="TreeGrafter"/>
</dbReference>
<dbReference type="InterPro" id="IPR035985">
    <property type="entry name" value="Ubiquitin-activating_enz"/>
</dbReference>
<dbReference type="InterPro" id="IPR000594">
    <property type="entry name" value="ThiF_NAD_FAD-bd"/>
</dbReference>
<dbReference type="SUPFAM" id="SSF69572">
    <property type="entry name" value="Activating enzymes of the ubiquitin-like proteins"/>
    <property type="match status" value="1"/>
</dbReference>
<comment type="similarity">
    <text evidence="1">Belongs to the HesA/MoeB/ThiF family.</text>
</comment>
<dbReference type="InterPro" id="IPR045886">
    <property type="entry name" value="ThiF/MoeB/HesA"/>
</dbReference>
<evidence type="ECO:0000313" key="4">
    <source>
        <dbReference type="Proteomes" id="UP000290057"/>
    </source>
</evidence>
<dbReference type="Proteomes" id="UP000290057">
    <property type="component" value="Chromosome"/>
</dbReference>
<evidence type="ECO:0000256" key="1">
    <source>
        <dbReference type="ARBA" id="ARBA00009919"/>
    </source>
</evidence>
<feature type="domain" description="THIF-type NAD/FAD binding fold" evidence="2">
    <location>
        <begin position="33"/>
        <end position="272"/>
    </location>
</feature>
<dbReference type="FunFam" id="3.40.50.720:FF:000080">
    <property type="entry name" value="Thiazole biosynthesis adenylyltransferase ThiF"/>
    <property type="match status" value="1"/>
</dbReference>
<sequence>MVAWHAWLQARTASRKRRGRGMSLDAERLDRFARHIVLPEIGGAGQVALAGKHLVLVGLGGIGSPALQYLAAAGIGRLTLVDDDKVELSNLQRQTLFNTRDVGHGKAVIAKRWVTGFDPALDVTISDRRITRDNAHELVIDADLILDGTDNFATRLAVSDACVAERVPLLSAAVGRFQGQVGAFAGHLPGEACYRCFVGDAFDAEDCDTCAEDGMLGAMAGWAASFAALQAVRILLDGASTLGESDWGRVHLLDGLKPALRSFTIAKDPACSGCGSAA</sequence>
<proteinExistence type="inferred from homology"/>
<dbReference type="AlphaFoldDB" id="A0A3T1CDW3"/>